<dbReference type="InterPro" id="IPR013785">
    <property type="entry name" value="Aldolase_TIM"/>
</dbReference>
<name>A0A1M4SFH3_9CLOT</name>
<dbReference type="Gene3D" id="3.20.20.70">
    <property type="entry name" value="Aldolase class I"/>
    <property type="match status" value="1"/>
</dbReference>
<evidence type="ECO:0000313" key="3">
    <source>
        <dbReference type="Proteomes" id="UP000184035"/>
    </source>
</evidence>
<organism evidence="2 3">
    <name type="scientific">Clostridium fallax</name>
    <dbReference type="NCBI Taxonomy" id="1533"/>
    <lineage>
        <taxon>Bacteria</taxon>
        <taxon>Bacillati</taxon>
        <taxon>Bacillota</taxon>
        <taxon>Clostridia</taxon>
        <taxon>Eubacteriales</taxon>
        <taxon>Clostridiaceae</taxon>
        <taxon>Clostridium</taxon>
    </lineage>
</organism>
<dbReference type="Pfam" id="PF00923">
    <property type="entry name" value="TAL_FSA"/>
    <property type="match status" value="1"/>
</dbReference>
<dbReference type="PANTHER" id="PTHR10683">
    <property type="entry name" value="TRANSALDOLASE"/>
    <property type="match status" value="1"/>
</dbReference>
<keyword evidence="1" id="KW-0704">Schiff base</keyword>
<dbReference type="OrthoDB" id="9807051at2"/>
<dbReference type="AlphaFoldDB" id="A0A1M4SFH3"/>
<keyword evidence="3" id="KW-1185">Reference proteome</keyword>
<dbReference type="Proteomes" id="UP000184035">
    <property type="component" value="Unassembled WGS sequence"/>
</dbReference>
<evidence type="ECO:0000313" key="2">
    <source>
        <dbReference type="EMBL" id="SHE30935.1"/>
    </source>
</evidence>
<sequence length="231" mass="26319">MIYFLDTASLEDIKDIIDNYPISGINTNPSLIAKEEVEFSKLLKSIRVLIGEERIINIQVLGEKTMDIIEEAKKIKKILGGNIYIKIPVTKEGLKAIKILKKEEFNVIATAVNSSSKGIMAALCGADYLEIFCCENKENKGDINDNNLLKIISDIFKEINIHKLNTKLLVSNIKTKNYLEEILKIGVHGLSLNKELINDIFDEKYIENILFKFKEDWIKIYGENILIKDLL</sequence>
<accession>A0A1M4SFH3</accession>
<gene>
    <name evidence="2" type="ORF">SAMN05443638_1016</name>
</gene>
<dbReference type="RefSeq" id="WP_072892181.1">
    <property type="nucleotide sequence ID" value="NZ_FQVM01000001.1"/>
</dbReference>
<dbReference type="InterPro" id="IPR001585">
    <property type="entry name" value="TAL/FSA"/>
</dbReference>
<dbReference type="GO" id="GO:0005975">
    <property type="term" value="P:carbohydrate metabolic process"/>
    <property type="evidence" value="ECO:0007669"/>
    <property type="project" value="InterPro"/>
</dbReference>
<dbReference type="SUPFAM" id="SSF51569">
    <property type="entry name" value="Aldolase"/>
    <property type="match status" value="1"/>
</dbReference>
<proteinExistence type="predicted"/>
<evidence type="ECO:0000256" key="1">
    <source>
        <dbReference type="ARBA" id="ARBA00023270"/>
    </source>
</evidence>
<dbReference type="PROSITE" id="PS00958">
    <property type="entry name" value="TRANSALDOLASE_2"/>
    <property type="match status" value="1"/>
</dbReference>
<dbReference type="InterPro" id="IPR018225">
    <property type="entry name" value="Transaldolase_AS"/>
</dbReference>
<reference evidence="2 3" key="1">
    <citation type="submission" date="2016-11" db="EMBL/GenBank/DDBJ databases">
        <authorList>
            <person name="Jaros S."/>
            <person name="Januszkiewicz K."/>
            <person name="Wedrychowicz H."/>
        </authorList>
    </citation>
    <scope>NUCLEOTIDE SEQUENCE [LARGE SCALE GENOMIC DNA]</scope>
    <source>
        <strain evidence="2 3">DSM 2631</strain>
    </source>
</reference>
<dbReference type="STRING" id="1533.SAMN05443638_1016"/>
<protein>
    <submittedName>
        <fullName evidence="2">Fructose-6-phosphate aldolase 2</fullName>
    </submittedName>
</protein>
<dbReference type="PANTHER" id="PTHR10683:SF36">
    <property type="entry name" value="TRANSALDOLASE"/>
    <property type="match status" value="1"/>
</dbReference>
<dbReference type="EMBL" id="FQVM01000001">
    <property type="protein sequence ID" value="SHE30935.1"/>
    <property type="molecule type" value="Genomic_DNA"/>
</dbReference>